<sequence length="97" mass="10716">MTELLTDAQVAEALQHLPEWRQADQSLVREIRFPSFPVAIQAVTRVAEIAETENHHPDIDIRYRTVTFSCTTHSAGGLTAKDTSLAQEIDAVADEIG</sequence>
<dbReference type="PANTHER" id="PTHR12599:SF0">
    <property type="entry name" value="PTERIN-4-ALPHA-CARBINOLAMINE DEHYDRATASE"/>
    <property type="match status" value="1"/>
</dbReference>
<comment type="catalytic activity">
    <reaction evidence="1 4">
        <text>(4aS,6R)-4a-hydroxy-L-erythro-5,6,7,8-tetrahydrobiopterin = (6R)-L-erythro-6,7-dihydrobiopterin + H2O</text>
        <dbReference type="Rhea" id="RHEA:11920"/>
        <dbReference type="ChEBI" id="CHEBI:15377"/>
        <dbReference type="ChEBI" id="CHEBI:15642"/>
        <dbReference type="ChEBI" id="CHEBI:43120"/>
        <dbReference type="EC" id="4.2.1.96"/>
    </reaction>
</comment>
<comment type="similarity">
    <text evidence="2 4">Belongs to the pterin-4-alpha-carbinolamine dehydratase family.</text>
</comment>
<dbReference type="EMBL" id="JBGEHV010000049">
    <property type="protein sequence ID" value="MEY8042111.1"/>
    <property type="molecule type" value="Genomic_DNA"/>
</dbReference>
<evidence type="ECO:0000313" key="5">
    <source>
        <dbReference type="EMBL" id="MEY8042111.1"/>
    </source>
</evidence>
<accession>A0ABV4CM06</accession>
<evidence type="ECO:0000256" key="3">
    <source>
        <dbReference type="ARBA" id="ARBA00023239"/>
    </source>
</evidence>
<evidence type="ECO:0000256" key="4">
    <source>
        <dbReference type="HAMAP-Rule" id="MF_00434"/>
    </source>
</evidence>
<gene>
    <name evidence="5" type="ORF">AB8O55_22080</name>
</gene>
<dbReference type="InterPro" id="IPR036428">
    <property type="entry name" value="PCD_sf"/>
</dbReference>
<evidence type="ECO:0000256" key="2">
    <source>
        <dbReference type="ARBA" id="ARBA00006472"/>
    </source>
</evidence>
<keyword evidence="3 4" id="KW-0456">Lyase</keyword>
<dbReference type="HAMAP" id="MF_00434">
    <property type="entry name" value="Pterin_4_alpha"/>
    <property type="match status" value="1"/>
</dbReference>
<dbReference type="NCBIfam" id="NF002017">
    <property type="entry name" value="PRK00823.1-2"/>
    <property type="match status" value="1"/>
</dbReference>
<dbReference type="Proteomes" id="UP001564626">
    <property type="component" value="Unassembled WGS sequence"/>
</dbReference>
<reference evidence="5 6" key="1">
    <citation type="submission" date="2024-08" db="EMBL/GenBank/DDBJ databases">
        <title>Genome mining of Saccharopolyspora cebuensis PGLac3 from Nigerian medicinal plant.</title>
        <authorList>
            <person name="Ezeobiora C.E."/>
            <person name="Igbokwe N.H."/>
            <person name="Amin D.H."/>
            <person name="Mendie U.E."/>
        </authorList>
    </citation>
    <scope>NUCLEOTIDE SEQUENCE [LARGE SCALE GENOMIC DNA]</scope>
    <source>
        <strain evidence="5 6">PGLac3</strain>
    </source>
</reference>
<protein>
    <recommendedName>
        <fullName evidence="4">Putative pterin-4-alpha-carbinolamine dehydratase</fullName>
        <shortName evidence="4">PHS</shortName>
        <ecNumber evidence="4">4.2.1.96</ecNumber>
    </recommendedName>
    <alternativeName>
        <fullName evidence="4">4-alpha-hydroxy-tetrahydropterin dehydratase</fullName>
    </alternativeName>
    <alternativeName>
        <fullName evidence="4">Pterin carbinolamine dehydratase</fullName>
        <shortName evidence="4">PCD</shortName>
    </alternativeName>
</protein>
<organism evidence="5 6">
    <name type="scientific">Saccharopolyspora cebuensis</name>
    <dbReference type="NCBI Taxonomy" id="418759"/>
    <lineage>
        <taxon>Bacteria</taxon>
        <taxon>Bacillati</taxon>
        <taxon>Actinomycetota</taxon>
        <taxon>Actinomycetes</taxon>
        <taxon>Pseudonocardiales</taxon>
        <taxon>Pseudonocardiaceae</taxon>
        <taxon>Saccharopolyspora</taxon>
    </lineage>
</organism>
<evidence type="ECO:0000313" key="6">
    <source>
        <dbReference type="Proteomes" id="UP001564626"/>
    </source>
</evidence>
<dbReference type="RefSeq" id="WP_345356232.1">
    <property type="nucleotide sequence ID" value="NZ_BAABII010000002.1"/>
</dbReference>
<proteinExistence type="inferred from homology"/>
<keyword evidence="6" id="KW-1185">Reference proteome</keyword>
<dbReference type="Gene3D" id="3.30.1360.20">
    <property type="entry name" value="Transcriptional coactivator/pterin dehydratase"/>
    <property type="match status" value="1"/>
</dbReference>
<dbReference type="PANTHER" id="PTHR12599">
    <property type="entry name" value="PTERIN-4-ALPHA-CARBINOLAMINE DEHYDRATASE"/>
    <property type="match status" value="1"/>
</dbReference>
<name>A0ABV4CM06_9PSEU</name>
<dbReference type="Pfam" id="PF01329">
    <property type="entry name" value="Pterin_4a"/>
    <property type="match status" value="1"/>
</dbReference>
<dbReference type="InterPro" id="IPR001533">
    <property type="entry name" value="Pterin_deHydtase"/>
</dbReference>
<dbReference type="EC" id="4.2.1.96" evidence="4"/>
<comment type="caution">
    <text evidence="5">The sequence shown here is derived from an EMBL/GenBank/DDBJ whole genome shotgun (WGS) entry which is preliminary data.</text>
</comment>
<dbReference type="GO" id="GO:0008124">
    <property type="term" value="F:4-alpha-hydroxytetrahydrobiopterin dehydratase activity"/>
    <property type="evidence" value="ECO:0007669"/>
    <property type="project" value="UniProtKB-EC"/>
</dbReference>
<evidence type="ECO:0000256" key="1">
    <source>
        <dbReference type="ARBA" id="ARBA00001554"/>
    </source>
</evidence>
<dbReference type="CDD" id="cd00488">
    <property type="entry name" value="PCD_DCoH"/>
    <property type="match status" value="1"/>
</dbReference>
<dbReference type="SUPFAM" id="SSF55248">
    <property type="entry name" value="PCD-like"/>
    <property type="match status" value="1"/>
</dbReference>